<dbReference type="GO" id="GO:0010181">
    <property type="term" value="F:FMN binding"/>
    <property type="evidence" value="ECO:0007669"/>
    <property type="project" value="InterPro"/>
</dbReference>
<dbReference type="Proteomes" id="UP000008963">
    <property type="component" value="Chromosome"/>
</dbReference>
<gene>
    <name evidence="1" type="ordered locus">BMS_1476</name>
</gene>
<dbReference type="KEGG" id="bmx:BMS_1476"/>
<sequence length="337" mass="37209">MLPKPMGNLSDRKYAHIQLADDAQLEAGHINKLFDYEPLFSSHPSTIDLSTSFLGKTLGAPLWISSMTGGTGEARIINQNLATVAAEFGLGMALGSCRPILKSDNDFEDFNLRPILGAELPFWANLGIAQIEELIENNELESIKEMLSKLSADGLIIHINPLQEWYQPEGDAFARAPIETIKDVIAAQIPVMVKEVGQGMGPRSLKALLELPIKGLELAAFGGTNFSKLEKLRENEALSHKHSELMFVGHTALEMIDQINLLRNELGDKCLCKDIIISGGISDTLYGHWLSERCTLNNVVGRAKSYLDHATDIEELRAYVRGQIETLKMAKAFLRAR</sequence>
<dbReference type="STRING" id="862908.BMS_1476"/>
<dbReference type="InterPro" id="IPR011179">
    <property type="entry name" value="IPdP_isomerase"/>
</dbReference>
<dbReference type="Gene3D" id="3.20.20.70">
    <property type="entry name" value="Aldolase class I"/>
    <property type="match status" value="1"/>
</dbReference>
<dbReference type="GO" id="GO:0008299">
    <property type="term" value="P:isoprenoid biosynthetic process"/>
    <property type="evidence" value="ECO:0007669"/>
    <property type="project" value="InterPro"/>
</dbReference>
<proteinExistence type="predicted"/>
<reference evidence="2" key="1">
    <citation type="journal article" date="2013" name="ISME J.">
        <title>A small predatory core genome in the divergent marine Bacteriovorax marinus SJ and the terrestrial Bdellovibrio bacteriovorus.</title>
        <authorList>
            <person name="Crossman L.C."/>
            <person name="Chen H."/>
            <person name="Cerdeno-Tarraga A.M."/>
            <person name="Brooks K."/>
            <person name="Quail M.A."/>
            <person name="Pineiro S.A."/>
            <person name="Hobley L."/>
            <person name="Sockett R.E."/>
            <person name="Bentley S.D."/>
            <person name="Parkhill J."/>
            <person name="Williams H.N."/>
            <person name="Stine O.C."/>
        </authorList>
    </citation>
    <scope>NUCLEOTIDE SEQUENCE [LARGE SCALE GENOMIC DNA]</scope>
    <source>
        <strain evidence="2">ATCC BAA-682 / DSM 15412 / SJ</strain>
    </source>
</reference>
<accession>E1X0A6</accession>
<keyword evidence="2" id="KW-1185">Reference proteome</keyword>
<organism evidence="1 2">
    <name type="scientific">Halobacteriovorax marinus (strain ATCC BAA-682 / DSM 15412 / SJ)</name>
    <name type="common">Bacteriovorax marinus</name>
    <dbReference type="NCBI Taxonomy" id="862908"/>
    <lineage>
        <taxon>Bacteria</taxon>
        <taxon>Pseudomonadati</taxon>
        <taxon>Bdellovibrionota</taxon>
        <taxon>Bacteriovoracia</taxon>
        <taxon>Bacteriovoracales</taxon>
        <taxon>Halobacteriovoraceae</taxon>
        <taxon>Halobacteriovorax</taxon>
    </lineage>
</organism>
<dbReference type="InterPro" id="IPR013785">
    <property type="entry name" value="Aldolase_TIM"/>
</dbReference>
<dbReference type="PANTHER" id="PTHR43665:SF1">
    <property type="entry name" value="ISOPENTENYL-DIPHOSPHATE DELTA-ISOMERASE"/>
    <property type="match status" value="1"/>
</dbReference>
<evidence type="ECO:0000313" key="2">
    <source>
        <dbReference type="Proteomes" id="UP000008963"/>
    </source>
</evidence>
<evidence type="ECO:0000313" key="1">
    <source>
        <dbReference type="EMBL" id="CBW26334.1"/>
    </source>
</evidence>
<dbReference type="PANTHER" id="PTHR43665">
    <property type="entry name" value="ISOPENTENYL-DIPHOSPHATE DELTA-ISOMERASE"/>
    <property type="match status" value="1"/>
</dbReference>
<dbReference type="GO" id="GO:0004452">
    <property type="term" value="F:isopentenyl-diphosphate delta-isomerase activity"/>
    <property type="evidence" value="ECO:0007669"/>
    <property type="project" value="InterPro"/>
</dbReference>
<dbReference type="SUPFAM" id="SSF51395">
    <property type="entry name" value="FMN-linked oxidoreductases"/>
    <property type="match status" value="1"/>
</dbReference>
<name>E1X0A6_HALMS</name>
<dbReference type="eggNOG" id="COG1304">
    <property type="taxonomic scope" value="Bacteria"/>
</dbReference>
<protein>
    <submittedName>
        <fullName evidence="1">Isopentenyl-diphosphate delta-isomerase</fullName>
    </submittedName>
</protein>
<dbReference type="PATRIC" id="fig|862908.3.peg.1405"/>
<dbReference type="EMBL" id="FQ312005">
    <property type="protein sequence ID" value="CBW26334.1"/>
    <property type="molecule type" value="Genomic_DNA"/>
</dbReference>
<dbReference type="HOGENOM" id="CLU_065515_1_0_7"/>
<dbReference type="AlphaFoldDB" id="E1X0A6"/>